<organism evidence="2 3">
    <name type="scientific">Lupinus albus</name>
    <name type="common">White lupine</name>
    <name type="synonym">Lupinus termis</name>
    <dbReference type="NCBI Taxonomy" id="3870"/>
    <lineage>
        <taxon>Eukaryota</taxon>
        <taxon>Viridiplantae</taxon>
        <taxon>Streptophyta</taxon>
        <taxon>Embryophyta</taxon>
        <taxon>Tracheophyta</taxon>
        <taxon>Spermatophyta</taxon>
        <taxon>Magnoliopsida</taxon>
        <taxon>eudicotyledons</taxon>
        <taxon>Gunneridae</taxon>
        <taxon>Pentapetalae</taxon>
        <taxon>rosids</taxon>
        <taxon>fabids</taxon>
        <taxon>Fabales</taxon>
        <taxon>Fabaceae</taxon>
        <taxon>Papilionoideae</taxon>
        <taxon>50 kb inversion clade</taxon>
        <taxon>genistoids sensu lato</taxon>
        <taxon>core genistoids</taxon>
        <taxon>Genisteae</taxon>
        <taxon>Lupinus</taxon>
    </lineage>
</organism>
<dbReference type="Proteomes" id="UP000447434">
    <property type="component" value="Chromosome 19"/>
</dbReference>
<sequence>MVRILSADEEHLSRVFSFFKAIVICLLISIVFRVGPLVESMVIVIYVQLLYLELSYFTLRQIFDPSYIIINCSIVG</sequence>
<evidence type="ECO:0000313" key="2">
    <source>
        <dbReference type="EMBL" id="KAE9592295.1"/>
    </source>
</evidence>
<gene>
    <name evidence="2" type="ORF">Lalb_Chr19g0127801</name>
</gene>
<dbReference type="AlphaFoldDB" id="A0A6A4NNK8"/>
<evidence type="ECO:0000313" key="3">
    <source>
        <dbReference type="Proteomes" id="UP000447434"/>
    </source>
</evidence>
<keyword evidence="1" id="KW-0812">Transmembrane</keyword>
<comment type="caution">
    <text evidence="2">The sequence shown here is derived from an EMBL/GenBank/DDBJ whole genome shotgun (WGS) entry which is preliminary data.</text>
</comment>
<keyword evidence="1" id="KW-0472">Membrane</keyword>
<feature type="transmembrane region" description="Helical" evidence="1">
    <location>
        <begin position="12"/>
        <end position="34"/>
    </location>
</feature>
<name>A0A6A4NNK8_LUPAL</name>
<keyword evidence="1" id="KW-1133">Transmembrane helix</keyword>
<protein>
    <submittedName>
        <fullName evidence="2">Uncharacterized protein</fullName>
    </submittedName>
</protein>
<evidence type="ECO:0000256" key="1">
    <source>
        <dbReference type="SAM" id="Phobius"/>
    </source>
</evidence>
<accession>A0A6A4NNK8</accession>
<dbReference type="EMBL" id="WOCE01000019">
    <property type="protein sequence ID" value="KAE9592295.1"/>
    <property type="molecule type" value="Genomic_DNA"/>
</dbReference>
<proteinExistence type="predicted"/>
<keyword evidence="3" id="KW-1185">Reference proteome</keyword>
<reference evidence="3" key="1">
    <citation type="journal article" date="2020" name="Nat. Commun.">
        <title>Genome sequence of the cluster root forming white lupin.</title>
        <authorList>
            <person name="Hufnagel B."/>
            <person name="Marques A."/>
            <person name="Soriano A."/>
            <person name="Marques L."/>
            <person name="Divol F."/>
            <person name="Doumas P."/>
            <person name="Sallet E."/>
            <person name="Mancinotti D."/>
            <person name="Carrere S."/>
            <person name="Marande W."/>
            <person name="Arribat S."/>
            <person name="Keller J."/>
            <person name="Huneau C."/>
            <person name="Blein T."/>
            <person name="Aime D."/>
            <person name="Laguerre M."/>
            <person name="Taylor J."/>
            <person name="Schubert V."/>
            <person name="Nelson M."/>
            <person name="Geu-Flores F."/>
            <person name="Crespi M."/>
            <person name="Gallardo-Guerrero K."/>
            <person name="Delaux P.-M."/>
            <person name="Salse J."/>
            <person name="Berges H."/>
            <person name="Guyot R."/>
            <person name="Gouzy J."/>
            <person name="Peret B."/>
        </authorList>
    </citation>
    <scope>NUCLEOTIDE SEQUENCE [LARGE SCALE GENOMIC DNA]</scope>
    <source>
        <strain evidence="3">cv. Amiga</strain>
    </source>
</reference>